<organism evidence="1 2">
    <name type="scientific">Bradyrhizobium hipponense</name>
    <dbReference type="NCBI Taxonomy" id="2605638"/>
    <lineage>
        <taxon>Bacteria</taxon>
        <taxon>Pseudomonadati</taxon>
        <taxon>Pseudomonadota</taxon>
        <taxon>Alphaproteobacteria</taxon>
        <taxon>Hyphomicrobiales</taxon>
        <taxon>Nitrobacteraceae</taxon>
        <taxon>Bradyrhizobium</taxon>
    </lineage>
</organism>
<proteinExistence type="predicted"/>
<comment type="caution">
    <text evidence="1">The sequence shown here is derived from an EMBL/GenBank/DDBJ whole genome shotgun (WGS) entry which is preliminary data.</text>
</comment>
<dbReference type="RefSeq" id="WP_148741251.1">
    <property type="nucleotide sequence ID" value="NZ_VSTH01000064.1"/>
</dbReference>
<gene>
    <name evidence="1" type="ORF">FXV83_20705</name>
</gene>
<dbReference type="Pfam" id="PF21716">
    <property type="entry name" value="dnstrm_HI1420"/>
    <property type="match status" value="1"/>
</dbReference>
<dbReference type="Proteomes" id="UP000324797">
    <property type="component" value="Unassembled WGS sequence"/>
</dbReference>
<dbReference type="AlphaFoldDB" id="A0A5S4YL27"/>
<keyword evidence="2" id="KW-1185">Reference proteome</keyword>
<dbReference type="EMBL" id="VSTH01000064">
    <property type="protein sequence ID" value="TYO64622.1"/>
    <property type="molecule type" value="Genomic_DNA"/>
</dbReference>
<evidence type="ECO:0000313" key="1">
    <source>
        <dbReference type="EMBL" id="TYO64622.1"/>
    </source>
</evidence>
<dbReference type="NCBIfam" id="TIGR02684">
    <property type="entry name" value="dnstrm_HI1420"/>
    <property type="match status" value="1"/>
</dbReference>
<protein>
    <submittedName>
        <fullName evidence="1">Putative addiction module antidote protein</fullName>
    </submittedName>
</protein>
<evidence type="ECO:0000313" key="2">
    <source>
        <dbReference type="Proteomes" id="UP000324797"/>
    </source>
</evidence>
<accession>A0A5S4YL27</accession>
<name>A0A5S4YL27_9BRAD</name>
<dbReference type="InterPro" id="IPR014057">
    <property type="entry name" value="HI1420"/>
</dbReference>
<sequence length="95" mass="10613">MTKTYSPVAPSQLANELNAAFESAEARTICRAIGRALDHFNISEVARQTGLQRTSIYRAFGDEQLPHFSTVLGVLTVLGLEMRVVPRRRRKKSPN</sequence>
<dbReference type="PANTHER" id="PTHR40275:SF1">
    <property type="entry name" value="SSL7038 PROTEIN"/>
    <property type="match status" value="1"/>
</dbReference>
<reference evidence="1 2" key="1">
    <citation type="submission" date="2019-08" db="EMBL/GenBank/DDBJ databases">
        <title>Bradyrhizobium hipponensis sp. nov., a rhizobium isolated from a Lupinus angustifolius root nodule in Tunisia.</title>
        <authorList>
            <person name="Off K."/>
            <person name="Rejili M."/>
            <person name="Mars M."/>
            <person name="Brachmann A."/>
            <person name="Marin M."/>
        </authorList>
    </citation>
    <scope>NUCLEOTIDE SEQUENCE [LARGE SCALE GENOMIC DNA]</scope>
    <source>
        <strain evidence="2">aSej3</strain>
    </source>
</reference>
<dbReference type="PANTHER" id="PTHR40275">
    <property type="entry name" value="SSL7038 PROTEIN"/>
    <property type="match status" value="1"/>
</dbReference>